<name>A0A3M0MHN1_9RHOB</name>
<dbReference type="SUPFAM" id="SSF55961">
    <property type="entry name" value="Bet v1-like"/>
    <property type="match status" value="1"/>
</dbReference>
<dbReference type="OrthoDB" id="1364128at2"/>
<protein>
    <submittedName>
        <fullName evidence="2">SRPBCC family protein</fullName>
    </submittedName>
</protein>
<accession>A0A3M0MHN1</accession>
<dbReference type="PANTHER" id="PTHR39332">
    <property type="entry name" value="BLL4707 PROTEIN"/>
    <property type="match status" value="1"/>
</dbReference>
<dbReference type="EMBL" id="QOKZ01000002">
    <property type="protein sequence ID" value="RMC36613.1"/>
    <property type="molecule type" value="Genomic_DNA"/>
</dbReference>
<evidence type="ECO:0000313" key="2">
    <source>
        <dbReference type="EMBL" id="RMC36613.1"/>
    </source>
</evidence>
<dbReference type="AlphaFoldDB" id="A0A3M0MHN1"/>
<dbReference type="CDD" id="cd07821">
    <property type="entry name" value="PYR_PYL_RCAR_like"/>
    <property type="match status" value="1"/>
</dbReference>
<dbReference type="Pfam" id="PF10604">
    <property type="entry name" value="Polyketide_cyc2"/>
    <property type="match status" value="1"/>
</dbReference>
<evidence type="ECO:0000313" key="3">
    <source>
        <dbReference type="Proteomes" id="UP000273516"/>
    </source>
</evidence>
<keyword evidence="1" id="KW-0732">Signal</keyword>
<gene>
    <name evidence="2" type="ORF">C9E81_08205</name>
</gene>
<sequence length="176" mass="19032">MTIGRILTAAFFAVTLALSAKAHGPTPQRVEETVTIAAAPSDVWAIVESFADIAEWHPMVGAGSGEGENETGATRNLTLEGGEIVERLDKHQPDEMSYSYRMLKENVQALPVSFYSATLKVEAAQEGSKVSWMGRFYRGDTGNTPPENLNDEAGKKAMSAYFRAGLDSLRSMAEAD</sequence>
<dbReference type="InterPro" id="IPR023393">
    <property type="entry name" value="START-like_dom_sf"/>
</dbReference>
<dbReference type="PANTHER" id="PTHR39332:SF7">
    <property type="entry name" value="SRPBCC FAMILY PROTEIN"/>
    <property type="match status" value="1"/>
</dbReference>
<dbReference type="Gene3D" id="3.30.530.20">
    <property type="match status" value="1"/>
</dbReference>
<dbReference type="InterPro" id="IPR019587">
    <property type="entry name" value="Polyketide_cyclase/dehydratase"/>
</dbReference>
<feature type="signal peptide" evidence="1">
    <location>
        <begin position="1"/>
        <end position="22"/>
    </location>
</feature>
<organism evidence="2 3">
    <name type="scientific">Paracoccus alkanivorans</name>
    <dbReference type="NCBI Taxonomy" id="2116655"/>
    <lineage>
        <taxon>Bacteria</taxon>
        <taxon>Pseudomonadati</taxon>
        <taxon>Pseudomonadota</taxon>
        <taxon>Alphaproteobacteria</taxon>
        <taxon>Rhodobacterales</taxon>
        <taxon>Paracoccaceae</taxon>
        <taxon>Paracoccus</taxon>
    </lineage>
</organism>
<keyword evidence="3" id="KW-1185">Reference proteome</keyword>
<dbReference type="Proteomes" id="UP000273516">
    <property type="component" value="Unassembled WGS sequence"/>
</dbReference>
<proteinExistence type="predicted"/>
<reference evidence="2 3" key="1">
    <citation type="submission" date="2018-07" db="EMBL/GenBank/DDBJ databases">
        <authorList>
            <person name="Zhang Y."/>
            <person name="Wang L."/>
            <person name="Ma S."/>
        </authorList>
    </citation>
    <scope>NUCLEOTIDE SEQUENCE [LARGE SCALE GENOMIC DNA]</scope>
    <source>
        <strain evidence="2 3">4-2</strain>
    </source>
</reference>
<comment type="caution">
    <text evidence="2">The sequence shown here is derived from an EMBL/GenBank/DDBJ whole genome shotgun (WGS) entry which is preliminary data.</text>
</comment>
<feature type="chain" id="PRO_5018131888" evidence="1">
    <location>
        <begin position="23"/>
        <end position="176"/>
    </location>
</feature>
<evidence type="ECO:0000256" key="1">
    <source>
        <dbReference type="SAM" id="SignalP"/>
    </source>
</evidence>